<evidence type="ECO:0000256" key="1">
    <source>
        <dbReference type="ARBA" id="ARBA00009437"/>
    </source>
</evidence>
<dbReference type="InterPro" id="IPR005119">
    <property type="entry name" value="LysR_subst-bd"/>
</dbReference>
<dbReference type="SUPFAM" id="SSF46785">
    <property type="entry name" value="Winged helix' DNA-binding domain"/>
    <property type="match status" value="1"/>
</dbReference>
<keyword evidence="3 6" id="KW-0238">DNA-binding</keyword>
<dbReference type="PANTHER" id="PTHR30579">
    <property type="entry name" value="TRANSCRIPTIONAL REGULATOR"/>
    <property type="match status" value="1"/>
</dbReference>
<evidence type="ECO:0000256" key="3">
    <source>
        <dbReference type="ARBA" id="ARBA00023125"/>
    </source>
</evidence>
<gene>
    <name evidence="6" type="ORF">SAMN05421850_101388</name>
</gene>
<dbReference type="RefSeq" id="WP_175491368.1">
    <property type="nucleotide sequence ID" value="NZ_FNEB01000001.1"/>
</dbReference>
<keyword evidence="7" id="KW-1185">Reference proteome</keyword>
<evidence type="ECO:0000259" key="5">
    <source>
        <dbReference type="PROSITE" id="PS50931"/>
    </source>
</evidence>
<dbReference type="STRING" id="490829.SAMN05421850_101388"/>
<dbReference type="Proteomes" id="UP000199340">
    <property type="component" value="Unassembled WGS sequence"/>
</dbReference>
<dbReference type="PROSITE" id="PS50931">
    <property type="entry name" value="HTH_LYSR"/>
    <property type="match status" value="1"/>
</dbReference>
<dbReference type="InterPro" id="IPR036390">
    <property type="entry name" value="WH_DNA-bd_sf"/>
</dbReference>
<name>A0A1G8H731_9RHOB</name>
<dbReference type="Pfam" id="PF03466">
    <property type="entry name" value="LysR_substrate"/>
    <property type="match status" value="1"/>
</dbReference>
<comment type="similarity">
    <text evidence="1">Belongs to the LysR transcriptional regulatory family.</text>
</comment>
<accession>A0A1G8H731</accession>
<evidence type="ECO:0000313" key="6">
    <source>
        <dbReference type="EMBL" id="SDI02415.1"/>
    </source>
</evidence>
<dbReference type="InterPro" id="IPR050176">
    <property type="entry name" value="LTTR"/>
</dbReference>
<protein>
    <submittedName>
        <fullName evidence="6">DNA-binding transcriptional regulator, LysR family</fullName>
    </submittedName>
</protein>
<sequence>MHNANWDDLRYVLAVAETGSLSAAARQLGVNHATVLRHVHAFEAAHGGPVFDRTPQGYAVLADRARVIDAARDAASAMENVARLMAGSRTPFLGTVRISATDTLCTTILPQVAARIMAKSEGLRLEIRNSNAHDDFARMQADIAVRPSVRLSDDMTGSIAAHMAFAEYATPDAPDLWLGLSGHLSRAVPAEWMAAHVAHDETAASANSFVTLRDMAGEGVGHAILPCILGDADPRLTRLDGRFPGMTVPLWVASHADLADSPRIRMVASRLVRRIQAHDTALSGG</sequence>
<dbReference type="AlphaFoldDB" id="A0A1G8H731"/>
<feature type="domain" description="HTH lysR-type" evidence="5">
    <location>
        <begin position="1"/>
        <end position="61"/>
    </location>
</feature>
<proteinExistence type="inferred from homology"/>
<dbReference type="SUPFAM" id="SSF53850">
    <property type="entry name" value="Periplasmic binding protein-like II"/>
    <property type="match status" value="1"/>
</dbReference>
<dbReference type="Pfam" id="PF00126">
    <property type="entry name" value="HTH_1"/>
    <property type="match status" value="1"/>
</dbReference>
<keyword evidence="2" id="KW-0805">Transcription regulation</keyword>
<dbReference type="InterPro" id="IPR036388">
    <property type="entry name" value="WH-like_DNA-bd_sf"/>
</dbReference>
<dbReference type="GO" id="GO:0003677">
    <property type="term" value="F:DNA binding"/>
    <property type="evidence" value="ECO:0007669"/>
    <property type="project" value="UniProtKB-KW"/>
</dbReference>
<dbReference type="GO" id="GO:0003700">
    <property type="term" value="F:DNA-binding transcription factor activity"/>
    <property type="evidence" value="ECO:0007669"/>
    <property type="project" value="InterPro"/>
</dbReference>
<dbReference type="InterPro" id="IPR000847">
    <property type="entry name" value="LysR_HTH_N"/>
</dbReference>
<keyword evidence="4" id="KW-0804">Transcription</keyword>
<evidence type="ECO:0000256" key="4">
    <source>
        <dbReference type="ARBA" id="ARBA00023163"/>
    </source>
</evidence>
<dbReference type="PANTHER" id="PTHR30579:SF3">
    <property type="entry name" value="TRANSCRIPTIONAL REGULATORY PROTEIN"/>
    <property type="match status" value="1"/>
</dbReference>
<evidence type="ECO:0000256" key="2">
    <source>
        <dbReference type="ARBA" id="ARBA00023015"/>
    </source>
</evidence>
<dbReference type="EMBL" id="FNEB01000001">
    <property type="protein sequence ID" value="SDI02415.1"/>
    <property type="molecule type" value="Genomic_DNA"/>
</dbReference>
<dbReference type="Gene3D" id="1.10.10.10">
    <property type="entry name" value="Winged helix-like DNA-binding domain superfamily/Winged helix DNA-binding domain"/>
    <property type="match status" value="1"/>
</dbReference>
<organism evidence="6 7">
    <name type="scientific">Lutimaribacter saemankumensis</name>
    <dbReference type="NCBI Taxonomy" id="490829"/>
    <lineage>
        <taxon>Bacteria</taxon>
        <taxon>Pseudomonadati</taxon>
        <taxon>Pseudomonadota</taxon>
        <taxon>Alphaproteobacteria</taxon>
        <taxon>Rhodobacterales</taxon>
        <taxon>Roseobacteraceae</taxon>
        <taxon>Lutimaribacter</taxon>
    </lineage>
</organism>
<dbReference type="Gene3D" id="3.40.190.290">
    <property type="match status" value="1"/>
</dbReference>
<reference evidence="6 7" key="1">
    <citation type="submission" date="2016-10" db="EMBL/GenBank/DDBJ databases">
        <authorList>
            <person name="de Groot N.N."/>
        </authorList>
    </citation>
    <scope>NUCLEOTIDE SEQUENCE [LARGE SCALE GENOMIC DNA]</scope>
    <source>
        <strain evidence="6 7">DSM 28010</strain>
    </source>
</reference>
<evidence type="ECO:0000313" key="7">
    <source>
        <dbReference type="Proteomes" id="UP000199340"/>
    </source>
</evidence>